<dbReference type="KEGG" id="nik:F5I99_03330"/>
<name>A0A5J6LAT5_9GAMM</name>
<dbReference type="InterPro" id="IPR040372">
    <property type="entry name" value="YaeB-like"/>
</dbReference>
<comment type="similarity">
    <text evidence="2">Belongs to the tRNA methyltransferase O family.</text>
</comment>
<accession>A0A5J6LAT5</accession>
<dbReference type="GO" id="GO:0008168">
    <property type="term" value="F:methyltransferase activity"/>
    <property type="evidence" value="ECO:0007669"/>
    <property type="project" value="UniProtKB-KW"/>
</dbReference>
<evidence type="ECO:0000256" key="1">
    <source>
        <dbReference type="ARBA" id="ARBA00022691"/>
    </source>
</evidence>
<dbReference type="InterPro" id="IPR023370">
    <property type="entry name" value="TrmO-like_N"/>
</dbReference>
<sequence length="234" mass="26265">MFQFDAIGYVHSPFKEKFGIPRQPGLTQSLRTRIHLQPPYNHPDTTKGLTDCSHIWIIFVFNATQDQGWHATVRPPRLGGNKRLGVFASRSTFRPNPIGLSVARLVGITYEGDELILEVADADLLDGTPVLDIKPYLPYADSLPEAHFSLGSKPDPLALPVLFSPQAKAFCQQYQQTQGEPLQEQITELLRCDPRPAYQTSSERVYGMRLHELNLRWSVSDSTIQVIDILPVTA</sequence>
<dbReference type="InterPro" id="IPR036414">
    <property type="entry name" value="YaeB_N_sf"/>
</dbReference>
<organism evidence="4 5">
    <name type="scientific">Nitrincola iocasae</name>
    <dbReference type="NCBI Taxonomy" id="2614693"/>
    <lineage>
        <taxon>Bacteria</taxon>
        <taxon>Pseudomonadati</taxon>
        <taxon>Pseudomonadota</taxon>
        <taxon>Gammaproteobacteria</taxon>
        <taxon>Oceanospirillales</taxon>
        <taxon>Oceanospirillaceae</taxon>
        <taxon>Nitrincola</taxon>
    </lineage>
</organism>
<dbReference type="InterPro" id="IPR023368">
    <property type="entry name" value="UPF0066_cons_site"/>
</dbReference>
<keyword evidence="4" id="KW-0489">Methyltransferase</keyword>
<dbReference type="NCBIfam" id="TIGR00104">
    <property type="entry name" value="tRNA_TsaA"/>
    <property type="match status" value="1"/>
</dbReference>
<keyword evidence="1" id="KW-0949">S-adenosyl-L-methionine</keyword>
<dbReference type="RefSeq" id="WP_151053644.1">
    <property type="nucleotide sequence ID" value="NZ_CP044222.1"/>
</dbReference>
<keyword evidence="4" id="KW-0808">Transferase</keyword>
<dbReference type="Pfam" id="PF01980">
    <property type="entry name" value="TrmO_N"/>
    <property type="match status" value="1"/>
</dbReference>
<proteinExistence type="inferred from homology"/>
<evidence type="ECO:0000313" key="4">
    <source>
        <dbReference type="EMBL" id="QEW05600.1"/>
    </source>
</evidence>
<dbReference type="PROSITE" id="PS51668">
    <property type="entry name" value="TSAA_2"/>
    <property type="match status" value="1"/>
</dbReference>
<evidence type="ECO:0000313" key="5">
    <source>
        <dbReference type="Proteomes" id="UP000325606"/>
    </source>
</evidence>
<protein>
    <submittedName>
        <fullName evidence="4">tRNA (N6-threonylcarbamoyladenosine(37)-N6)-methyltransferase TrmO</fullName>
    </submittedName>
</protein>
<dbReference type="GO" id="GO:0032259">
    <property type="term" value="P:methylation"/>
    <property type="evidence" value="ECO:0007669"/>
    <property type="project" value="UniProtKB-KW"/>
</dbReference>
<dbReference type="SUPFAM" id="SSF118196">
    <property type="entry name" value="YaeB-like"/>
    <property type="match status" value="1"/>
</dbReference>
<gene>
    <name evidence="4" type="primary">tsaA</name>
    <name evidence="4" type="ORF">F5I99_03330</name>
</gene>
<dbReference type="PANTHER" id="PTHR12818">
    <property type="entry name" value="TRNA (ADENINE(37)-N6)-METHYLTRANSFERASE"/>
    <property type="match status" value="1"/>
</dbReference>
<dbReference type="AlphaFoldDB" id="A0A5J6LAT5"/>
<feature type="domain" description="TsaA-like" evidence="3">
    <location>
        <begin position="4"/>
        <end position="145"/>
    </location>
</feature>
<dbReference type="CDD" id="cd09281">
    <property type="entry name" value="UPF0066"/>
    <property type="match status" value="1"/>
</dbReference>
<dbReference type="InterPro" id="IPR036413">
    <property type="entry name" value="YaeB-like_sf"/>
</dbReference>
<dbReference type="InterPro" id="IPR041369">
    <property type="entry name" value="TrmO_C"/>
</dbReference>
<dbReference type="Proteomes" id="UP000325606">
    <property type="component" value="Chromosome"/>
</dbReference>
<dbReference type="PROSITE" id="PS01318">
    <property type="entry name" value="TSAA_1"/>
    <property type="match status" value="1"/>
</dbReference>
<dbReference type="Pfam" id="PF18389">
    <property type="entry name" value="TrmO_C"/>
    <property type="match status" value="1"/>
</dbReference>
<evidence type="ECO:0000259" key="3">
    <source>
        <dbReference type="PROSITE" id="PS51668"/>
    </source>
</evidence>
<evidence type="ECO:0000256" key="2">
    <source>
        <dbReference type="ARBA" id="ARBA00033753"/>
    </source>
</evidence>
<dbReference type="Gene3D" id="3.30.2310.10">
    <property type="entry name" value="YaeB-like"/>
    <property type="match status" value="1"/>
</dbReference>
<reference evidence="4 5" key="1">
    <citation type="submission" date="2019-09" db="EMBL/GenBank/DDBJ databases">
        <title>Nitrincola iocasae sp. nov., a bacterium isolated from the sediment collected at a cold seep field in South China Sea.</title>
        <authorList>
            <person name="Zhang H."/>
            <person name="Wang H."/>
            <person name="Li C."/>
        </authorList>
    </citation>
    <scope>NUCLEOTIDE SEQUENCE [LARGE SCALE GENOMIC DNA]</scope>
    <source>
        <strain evidence="4 5">KXZD1103</strain>
    </source>
</reference>
<keyword evidence="5" id="KW-1185">Reference proteome</keyword>
<dbReference type="Gene3D" id="2.40.30.70">
    <property type="entry name" value="YaeB-like"/>
    <property type="match status" value="1"/>
</dbReference>
<dbReference type="EMBL" id="CP044222">
    <property type="protein sequence ID" value="QEW05600.1"/>
    <property type="molecule type" value="Genomic_DNA"/>
</dbReference>
<dbReference type="PANTHER" id="PTHR12818:SF0">
    <property type="entry name" value="TRNA (ADENINE(37)-N6)-METHYLTRANSFERASE"/>
    <property type="match status" value="1"/>
</dbReference>